<dbReference type="InterPro" id="IPR034345">
    <property type="entry name" value="Gtt2-like_N"/>
</dbReference>
<dbReference type="InterPro" id="IPR034346">
    <property type="entry name" value="Gtt2-like_C"/>
</dbReference>
<dbReference type="Gene3D" id="3.40.30.10">
    <property type="entry name" value="Glutaredoxin"/>
    <property type="match status" value="1"/>
</dbReference>
<dbReference type="PROSITE" id="PS50405">
    <property type="entry name" value="GST_CTER"/>
    <property type="match status" value="1"/>
</dbReference>
<dbReference type="Pfam" id="PF00043">
    <property type="entry name" value="GST_C"/>
    <property type="match status" value="1"/>
</dbReference>
<sequence length="203" mass="22618">MKLYGEDNPAPNPRRVRIFLAEKGGSVEHVRVPMRERGHKAADFLAKNSLGQLPTLELDDGTFLSESVSICRYLDETLPGPSLFGSTARERAEVDMWIRRIEFQLMNPIGQIWRHTHPLTAALLTQFKDFGESNRPRIEQIYHWLDSELAGKAFIAGEAYSMADIIALTTVDFGLFIGVPIPADCANVLAWHGRVSARPSASA</sequence>
<dbReference type="SUPFAM" id="SSF52833">
    <property type="entry name" value="Thioredoxin-like"/>
    <property type="match status" value="1"/>
</dbReference>
<dbReference type="SUPFAM" id="SSF47616">
    <property type="entry name" value="GST C-terminal domain-like"/>
    <property type="match status" value="1"/>
</dbReference>
<dbReference type="SFLD" id="SFLDS00019">
    <property type="entry name" value="Glutathione_Transferase_(cytos"/>
    <property type="match status" value="1"/>
</dbReference>
<keyword evidence="4" id="KW-1185">Reference proteome</keyword>
<dbReference type="InterPro" id="IPR004045">
    <property type="entry name" value="Glutathione_S-Trfase_N"/>
</dbReference>
<dbReference type="AlphaFoldDB" id="A0A328BGG0"/>
<dbReference type="PANTHER" id="PTHR44051">
    <property type="entry name" value="GLUTATHIONE S-TRANSFERASE-RELATED"/>
    <property type="match status" value="1"/>
</dbReference>
<organism evidence="3 4">
    <name type="scientific">Phenylobacterium kunshanense</name>
    <dbReference type="NCBI Taxonomy" id="1445034"/>
    <lineage>
        <taxon>Bacteria</taxon>
        <taxon>Pseudomonadati</taxon>
        <taxon>Pseudomonadota</taxon>
        <taxon>Alphaproteobacteria</taxon>
        <taxon>Caulobacterales</taxon>
        <taxon>Caulobacteraceae</taxon>
        <taxon>Phenylobacterium</taxon>
    </lineage>
</organism>
<feature type="domain" description="GST C-terminal" evidence="2">
    <location>
        <begin position="87"/>
        <end position="203"/>
    </location>
</feature>
<feature type="domain" description="GST N-terminal" evidence="1">
    <location>
        <begin position="1"/>
        <end position="82"/>
    </location>
</feature>
<dbReference type="CDD" id="cd03051">
    <property type="entry name" value="GST_N_GTT2_like"/>
    <property type="match status" value="1"/>
</dbReference>
<dbReference type="RefSeq" id="WP_111276235.1">
    <property type="nucleotide sequence ID" value="NZ_QFYS01000004.1"/>
</dbReference>
<dbReference type="InterPro" id="IPR036249">
    <property type="entry name" value="Thioredoxin-like_sf"/>
</dbReference>
<protein>
    <submittedName>
        <fullName evidence="3">Glutathione S-transferase</fullName>
    </submittedName>
</protein>
<dbReference type="CDD" id="cd03182">
    <property type="entry name" value="GST_C_GTT2_like"/>
    <property type="match status" value="1"/>
</dbReference>
<dbReference type="Gene3D" id="1.20.1050.10">
    <property type="match status" value="1"/>
</dbReference>
<dbReference type="InterPro" id="IPR040079">
    <property type="entry name" value="Glutathione_S-Trfase"/>
</dbReference>
<dbReference type="PANTHER" id="PTHR44051:SF8">
    <property type="entry name" value="GLUTATHIONE S-TRANSFERASE GSTA"/>
    <property type="match status" value="1"/>
</dbReference>
<evidence type="ECO:0000313" key="3">
    <source>
        <dbReference type="EMBL" id="RAK65639.1"/>
    </source>
</evidence>
<dbReference type="EMBL" id="QFYS01000004">
    <property type="protein sequence ID" value="RAK65639.1"/>
    <property type="molecule type" value="Genomic_DNA"/>
</dbReference>
<dbReference type="InterPro" id="IPR036282">
    <property type="entry name" value="Glutathione-S-Trfase_C_sf"/>
</dbReference>
<accession>A0A328BGG0</accession>
<comment type="caution">
    <text evidence="3">The sequence shown here is derived from an EMBL/GenBank/DDBJ whole genome shotgun (WGS) entry which is preliminary data.</text>
</comment>
<dbReference type="SFLD" id="SFLDG00358">
    <property type="entry name" value="Main_(cytGST)"/>
    <property type="match status" value="1"/>
</dbReference>
<dbReference type="InterPro" id="IPR010987">
    <property type="entry name" value="Glutathione-S-Trfase_C-like"/>
</dbReference>
<dbReference type="InterPro" id="IPR004046">
    <property type="entry name" value="GST_C"/>
</dbReference>
<dbReference type="OrthoDB" id="5293590at2"/>
<dbReference type="GO" id="GO:0016740">
    <property type="term" value="F:transferase activity"/>
    <property type="evidence" value="ECO:0007669"/>
    <property type="project" value="UniProtKB-KW"/>
</dbReference>
<dbReference type="Pfam" id="PF13409">
    <property type="entry name" value="GST_N_2"/>
    <property type="match status" value="1"/>
</dbReference>
<gene>
    <name evidence="3" type="ORF">DJ019_11840</name>
</gene>
<dbReference type="PROSITE" id="PS50404">
    <property type="entry name" value="GST_NTER"/>
    <property type="match status" value="1"/>
</dbReference>
<proteinExistence type="predicted"/>
<evidence type="ECO:0000313" key="4">
    <source>
        <dbReference type="Proteomes" id="UP000249524"/>
    </source>
</evidence>
<evidence type="ECO:0000259" key="2">
    <source>
        <dbReference type="PROSITE" id="PS50405"/>
    </source>
</evidence>
<dbReference type="Proteomes" id="UP000249524">
    <property type="component" value="Unassembled WGS sequence"/>
</dbReference>
<name>A0A328BGG0_9CAUL</name>
<keyword evidence="3" id="KW-0808">Transferase</keyword>
<evidence type="ECO:0000259" key="1">
    <source>
        <dbReference type="PROSITE" id="PS50404"/>
    </source>
</evidence>
<reference evidence="3 4" key="1">
    <citation type="submission" date="2018-05" db="EMBL/GenBank/DDBJ databases">
        <authorList>
            <person name="Lanie J.A."/>
            <person name="Ng W.-L."/>
            <person name="Kazmierczak K.M."/>
            <person name="Andrzejewski T.M."/>
            <person name="Davidsen T.M."/>
            <person name="Wayne K.J."/>
            <person name="Tettelin H."/>
            <person name="Glass J.I."/>
            <person name="Rusch D."/>
            <person name="Podicherti R."/>
            <person name="Tsui H.-C.T."/>
            <person name="Winkler M.E."/>
        </authorList>
    </citation>
    <scope>NUCLEOTIDE SEQUENCE [LARGE SCALE GENOMIC DNA]</scope>
    <source>
        <strain evidence="3 4">BUT-10</strain>
    </source>
</reference>